<dbReference type="EMBL" id="QLLK01000005">
    <property type="protein sequence ID" value="RAI90185.1"/>
    <property type="molecule type" value="Genomic_DNA"/>
</dbReference>
<dbReference type="InterPro" id="IPR050640">
    <property type="entry name" value="Bact_2-comp_sensor_kinase"/>
</dbReference>
<gene>
    <name evidence="5" type="ORF">LV83_02196</name>
</gene>
<evidence type="ECO:0000256" key="2">
    <source>
        <dbReference type="SAM" id="Phobius"/>
    </source>
</evidence>
<dbReference type="InterPro" id="IPR010559">
    <property type="entry name" value="Sig_transdc_His_kin_internal"/>
</dbReference>
<dbReference type="InterPro" id="IPR036890">
    <property type="entry name" value="HATPase_C_sf"/>
</dbReference>
<proteinExistence type="predicted"/>
<evidence type="ECO:0000259" key="4">
    <source>
        <dbReference type="Pfam" id="PF07695"/>
    </source>
</evidence>
<evidence type="ECO:0000313" key="5">
    <source>
        <dbReference type="EMBL" id="RAI90185.1"/>
    </source>
</evidence>
<keyword evidence="2" id="KW-1133">Transmembrane helix</keyword>
<dbReference type="Pfam" id="PF06580">
    <property type="entry name" value="His_kinase"/>
    <property type="match status" value="1"/>
</dbReference>
<evidence type="ECO:0000313" key="6">
    <source>
        <dbReference type="Proteomes" id="UP000249610"/>
    </source>
</evidence>
<name>A0A327PDB0_9BACT</name>
<feature type="transmembrane region" description="Helical" evidence="2">
    <location>
        <begin position="45"/>
        <end position="63"/>
    </location>
</feature>
<keyword evidence="1" id="KW-0175">Coiled coil</keyword>
<dbReference type="GO" id="GO:0000155">
    <property type="term" value="F:phosphorelay sensor kinase activity"/>
    <property type="evidence" value="ECO:0007669"/>
    <property type="project" value="InterPro"/>
</dbReference>
<sequence>MVKSYLEYFYCCPFENGFLVFTLGALFILTVYHFILFFQQKDRTYLLYSGYTFFILLSQFRWMEGGFLYELGGQFSWIIDYPMIHTEIYYIIYVFFALRFLNIKEELPKWHRRIMIGLWVIIAYCLFIFLYYLLVDQRIQEVLLRGYYVFTILISILGMVTYIPFFKVKTPLKYYMIIGSFLLIVFSVTSLAIHQSLFRQGFSVEPAYGILYVGFWLENVLFSLGLGQKQKLILEERNQSQEELIDQLQENERLRIEVQKQLEESFKSMELAAEAEKINSLQASYDKELAELKLLALRSQMNPHFIFNSLNSIKSYIIENEAEEAVYYLNKFAKLIRKFLASTREKESTLKEELDTMKLYVNIENLRFDQEIQFSISGSELIDPAQILIPSLLLQPFLENAIWHGLSASKEEKKLQIRLANLSEEALTLEIIDNGIGLPDSSQNQKKKLHVSESVGITLSQERLKHFSQNYTQEGEVTLLNLRETNPSESGVKVILKIPIQLREQTF</sequence>
<feature type="transmembrane region" description="Helical" evidence="2">
    <location>
        <begin position="114"/>
        <end position="134"/>
    </location>
</feature>
<feature type="transmembrane region" description="Helical" evidence="2">
    <location>
        <begin position="206"/>
        <end position="227"/>
    </location>
</feature>
<keyword evidence="2" id="KW-0812">Transmembrane</keyword>
<dbReference type="SUPFAM" id="SSF55874">
    <property type="entry name" value="ATPase domain of HSP90 chaperone/DNA topoisomerase II/histidine kinase"/>
    <property type="match status" value="1"/>
</dbReference>
<feature type="transmembrane region" description="Helical" evidence="2">
    <location>
        <begin position="172"/>
        <end position="194"/>
    </location>
</feature>
<evidence type="ECO:0000256" key="1">
    <source>
        <dbReference type="SAM" id="Coils"/>
    </source>
</evidence>
<protein>
    <submittedName>
        <fullName evidence="5">7TM protein involved in diverse intracellular signaling</fullName>
    </submittedName>
</protein>
<dbReference type="PANTHER" id="PTHR34220">
    <property type="entry name" value="SENSOR HISTIDINE KINASE YPDA"/>
    <property type="match status" value="1"/>
</dbReference>
<reference evidence="5 6" key="1">
    <citation type="submission" date="2018-06" db="EMBL/GenBank/DDBJ databases">
        <title>Genomic Encyclopedia of Archaeal and Bacterial Type Strains, Phase II (KMG-II): from individual species to whole genera.</title>
        <authorList>
            <person name="Goeker M."/>
        </authorList>
    </citation>
    <scope>NUCLEOTIDE SEQUENCE [LARGE SCALE GENOMIC DNA]</scope>
    <source>
        <strain evidence="5 6">DSM 23446</strain>
    </source>
</reference>
<dbReference type="OrthoDB" id="6190788at2"/>
<evidence type="ECO:0000259" key="3">
    <source>
        <dbReference type="Pfam" id="PF06580"/>
    </source>
</evidence>
<dbReference type="AlphaFoldDB" id="A0A327PDB0"/>
<feature type="domain" description="Signal transduction histidine kinase internal region" evidence="3">
    <location>
        <begin position="293"/>
        <end position="371"/>
    </location>
</feature>
<dbReference type="PANTHER" id="PTHR34220:SF7">
    <property type="entry name" value="SENSOR HISTIDINE KINASE YPDA"/>
    <property type="match status" value="1"/>
</dbReference>
<dbReference type="Pfam" id="PF07695">
    <property type="entry name" value="7TMR-DISM_7TM"/>
    <property type="match status" value="1"/>
</dbReference>
<accession>A0A327PDB0</accession>
<feature type="transmembrane region" description="Helical" evidence="2">
    <location>
        <begin position="83"/>
        <end position="102"/>
    </location>
</feature>
<feature type="coiled-coil region" evidence="1">
    <location>
        <begin position="231"/>
        <end position="264"/>
    </location>
</feature>
<dbReference type="RefSeq" id="WP_111611541.1">
    <property type="nucleotide sequence ID" value="NZ_QLLK01000005.1"/>
</dbReference>
<dbReference type="InterPro" id="IPR011623">
    <property type="entry name" value="7TMR_DISM_rcpt_extracell_dom1"/>
</dbReference>
<comment type="caution">
    <text evidence="5">The sequence shown here is derived from an EMBL/GenBank/DDBJ whole genome shotgun (WGS) entry which is preliminary data.</text>
</comment>
<feature type="domain" description="7TM-DISM receptor extracellular" evidence="4">
    <location>
        <begin position="16"/>
        <end position="228"/>
    </location>
</feature>
<keyword evidence="6" id="KW-1185">Reference proteome</keyword>
<dbReference type="GO" id="GO:0016020">
    <property type="term" value="C:membrane"/>
    <property type="evidence" value="ECO:0007669"/>
    <property type="project" value="InterPro"/>
</dbReference>
<dbReference type="Proteomes" id="UP000249610">
    <property type="component" value="Unassembled WGS sequence"/>
</dbReference>
<feature type="transmembrane region" description="Helical" evidence="2">
    <location>
        <begin position="146"/>
        <end position="165"/>
    </location>
</feature>
<keyword evidence="2" id="KW-0472">Membrane</keyword>
<organism evidence="5 6">
    <name type="scientific">Algoriphagus yeomjeoni</name>
    <dbReference type="NCBI Taxonomy" id="291403"/>
    <lineage>
        <taxon>Bacteria</taxon>
        <taxon>Pseudomonadati</taxon>
        <taxon>Bacteroidota</taxon>
        <taxon>Cytophagia</taxon>
        <taxon>Cytophagales</taxon>
        <taxon>Cyclobacteriaceae</taxon>
        <taxon>Algoriphagus</taxon>
    </lineage>
</organism>
<feature type="transmembrane region" description="Helical" evidence="2">
    <location>
        <begin position="18"/>
        <end position="38"/>
    </location>
</feature>
<dbReference type="Gene3D" id="3.30.565.10">
    <property type="entry name" value="Histidine kinase-like ATPase, C-terminal domain"/>
    <property type="match status" value="1"/>
</dbReference>